<proteinExistence type="predicted"/>
<name>A0ACC1BE98_9ROSI</name>
<organism evidence="1 2">
    <name type="scientific">Pistacia atlantica</name>
    <dbReference type="NCBI Taxonomy" id="434234"/>
    <lineage>
        <taxon>Eukaryota</taxon>
        <taxon>Viridiplantae</taxon>
        <taxon>Streptophyta</taxon>
        <taxon>Embryophyta</taxon>
        <taxon>Tracheophyta</taxon>
        <taxon>Spermatophyta</taxon>
        <taxon>Magnoliopsida</taxon>
        <taxon>eudicotyledons</taxon>
        <taxon>Gunneridae</taxon>
        <taxon>Pentapetalae</taxon>
        <taxon>rosids</taxon>
        <taxon>malvids</taxon>
        <taxon>Sapindales</taxon>
        <taxon>Anacardiaceae</taxon>
        <taxon>Pistacia</taxon>
    </lineage>
</organism>
<dbReference type="Proteomes" id="UP001164250">
    <property type="component" value="Chromosome 5"/>
</dbReference>
<dbReference type="EMBL" id="CM047901">
    <property type="protein sequence ID" value="KAJ0097289.1"/>
    <property type="molecule type" value="Genomic_DNA"/>
</dbReference>
<keyword evidence="2" id="KW-1185">Reference proteome</keyword>
<evidence type="ECO:0000313" key="1">
    <source>
        <dbReference type="EMBL" id="KAJ0097289.1"/>
    </source>
</evidence>
<gene>
    <name evidence="1" type="ORF">Patl1_27803</name>
</gene>
<comment type="caution">
    <text evidence="1">The sequence shown here is derived from an EMBL/GenBank/DDBJ whole genome shotgun (WGS) entry which is preliminary data.</text>
</comment>
<sequence length="734" mass="82781">MASSYVVLLLFMFIQVNPAQPTQQNYISPPSELSPAKGPISWYSSSGRFAFGFYKQGSGFSVGIRLLIGPEAAVVWTAYRDDPPLSSNATLQLTKDGIILRTDQTKDKVIANSSNSAYSASMCNNGNFEVYNESGGIIWSSFDYPTDTLLGGQYLYAGSELFSNVSKTNSSTGSFRLKMQEDGNLVLYPTNTIDEYPEACWASATNGWEPNNLYLNYTGELLLLNNRMSIIRILSNMNSSVNQGSIIYRATLDLDGVFRLYSYHFDSVYKTSILWAVPDYICPKGFCGFNSYCTVHDNQSICRCLPGTDYVDSNKTSRGCEKNFIEQSCKGMNESAGLYNMIAMSIRWDDYPYLTAYMSEEDCRKSCLEDCNCDAVLYETGLCSKLKYPLKAFRRDSEYLFISYFKTGFKNITIKGDVVDLFESKRPMIVIMLITSGFITCSCVFLAISSFFIFKYRAVKYKWLLETRNLGLNYEHTLRSFYYKELKKATKGFKEELGKGSFGAVYKGALYKGKKLVAVKRLEKLVTDGEREFRSEMHVIGRTHHKNLVRLLGYCAEDSKRLLVYEYMSNGSLADLLFQSERFPDWNERVRIGLDVAREVDKKILENMVKVGLWCVQDEPALRPSMKSVVMMLEGITELEVVSSTKFDYVVGIWQPNEKENNGMELREKSASQLAICEREKRSDRSGLTVVGELRWVDGGWGAECRVEVGMVGSRWGGSGGEVGGFTAVKITMS</sequence>
<evidence type="ECO:0000313" key="2">
    <source>
        <dbReference type="Proteomes" id="UP001164250"/>
    </source>
</evidence>
<reference evidence="2" key="1">
    <citation type="journal article" date="2023" name="G3 (Bethesda)">
        <title>Genome assembly and association tests identify interacting loci associated with vigor, precocity, and sex in interspecific pistachio rootstocks.</title>
        <authorList>
            <person name="Palmer W."/>
            <person name="Jacygrad E."/>
            <person name="Sagayaradj S."/>
            <person name="Cavanaugh K."/>
            <person name="Han R."/>
            <person name="Bertier L."/>
            <person name="Beede B."/>
            <person name="Kafkas S."/>
            <person name="Golino D."/>
            <person name="Preece J."/>
            <person name="Michelmore R."/>
        </authorList>
    </citation>
    <scope>NUCLEOTIDE SEQUENCE [LARGE SCALE GENOMIC DNA]</scope>
</reference>
<accession>A0ACC1BE98</accession>
<protein>
    <submittedName>
        <fullName evidence="1">Uncharacterized protein</fullName>
    </submittedName>
</protein>